<evidence type="ECO:0000256" key="1">
    <source>
        <dbReference type="ARBA" id="ARBA00022741"/>
    </source>
</evidence>
<keyword evidence="2" id="KW-0067">ATP-binding</keyword>
<reference evidence="3" key="1">
    <citation type="submission" date="2018-06" db="EMBL/GenBank/DDBJ databases">
        <authorList>
            <person name="Zhirakovskaya E."/>
        </authorList>
    </citation>
    <scope>NUCLEOTIDE SEQUENCE</scope>
</reference>
<organism evidence="3">
    <name type="scientific">hydrothermal vent metagenome</name>
    <dbReference type="NCBI Taxonomy" id="652676"/>
    <lineage>
        <taxon>unclassified sequences</taxon>
        <taxon>metagenomes</taxon>
        <taxon>ecological metagenomes</taxon>
    </lineage>
</organism>
<dbReference type="PANTHER" id="PTHR12169:SF6">
    <property type="entry name" value="AFG1-LIKE ATPASE"/>
    <property type="match status" value="1"/>
</dbReference>
<keyword evidence="1" id="KW-0547">Nucleotide-binding</keyword>
<proteinExistence type="predicted"/>
<dbReference type="GO" id="GO:0005524">
    <property type="term" value="F:ATP binding"/>
    <property type="evidence" value="ECO:0007669"/>
    <property type="project" value="UniProtKB-KW"/>
</dbReference>
<dbReference type="Gene3D" id="3.40.50.300">
    <property type="entry name" value="P-loop containing nucleotide triphosphate hydrolases"/>
    <property type="match status" value="1"/>
</dbReference>
<protein>
    <submittedName>
        <fullName evidence="3">ATPase, AFG1 family</fullName>
    </submittedName>
</protein>
<dbReference type="PANTHER" id="PTHR12169">
    <property type="entry name" value="ATPASE N2B"/>
    <property type="match status" value="1"/>
</dbReference>
<dbReference type="GO" id="GO:0005737">
    <property type="term" value="C:cytoplasm"/>
    <property type="evidence" value="ECO:0007669"/>
    <property type="project" value="TreeGrafter"/>
</dbReference>
<dbReference type="InterPro" id="IPR027417">
    <property type="entry name" value="P-loop_NTPase"/>
</dbReference>
<accession>A0A3B1B8A1</accession>
<evidence type="ECO:0000256" key="2">
    <source>
        <dbReference type="ARBA" id="ARBA00022840"/>
    </source>
</evidence>
<dbReference type="InterPro" id="IPR005654">
    <property type="entry name" value="ATPase_AFG1-like"/>
</dbReference>
<name>A0A3B1B8A1_9ZZZZ</name>
<evidence type="ECO:0000313" key="3">
    <source>
        <dbReference type="EMBL" id="VAX10491.1"/>
    </source>
</evidence>
<dbReference type="SUPFAM" id="SSF52540">
    <property type="entry name" value="P-loop containing nucleoside triphosphate hydrolases"/>
    <property type="match status" value="1"/>
</dbReference>
<sequence length="364" mass="41961">MTPTERYQQELASGAFQTDPAQAQAVVATQRLYDELQVPSLRLRGWRRWFHARSVPVKGLYFCGEPGRGKTWLVDCFYDCLPFAEKNRIHFHRFMRDIHEQLRLLPKSPDPLVIVAEKIAHNIRVLCLDEFHVHDIADAMLLAGLLKALFDNGVTLVTTSNIPIQALYKNGLQRERFMYAIALLQEYTQEVFLTGEQDYRLALLEKGQAYYLAPEKALLEQKFKALAPSTPKHNREIEINGRKINYLALSDDVIWFDFNALCNTPRSAHDYLEIAQLYHAVFVSDIYVMKEAEDSIAKRFIHLIDALYDHNVKLILAAEKPIAELYRGRGQEEAFQRTLSRLHEMSGKAYLARPHLSRPHLVGL</sequence>
<dbReference type="NCBIfam" id="NF040713">
    <property type="entry name" value="ZapE"/>
    <property type="match status" value="1"/>
</dbReference>
<gene>
    <name evidence="3" type="ORF">MNBD_GAMMA25-1410</name>
</gene>
<dbReference type="Pfam" id="PF03969">
    <property type="entry name" value="AFG1_ATPase"/>
    <property type="match status" value="1"/>
</dbReference>
<dbReference type="GO" id="GO:0016887">
    <property type="term" value="F:ATP hydrolysis activity"/>
    <property type="evidence" value="ECO:0007669"/>
    <property type="project" value="InterPro"/>
</dbReference>
<dbReference type="EMBL" id="UOFY01000051">
    <property type="protein sequence ID" value="VAX10491.1"/>
    <property type="molecule type" value="Genomic_DNA"/>
</dbReference>
<dbReference type="AlphaFoldDB" id="A0A3B1B8A1"/>